<accession>A0A8H7Z5C0</accession>
<reference evidence="2 3" key="1">
    <citation type="submission" date="2021-01" db="EMBL/GenBank/DDBJ databases">
        <title>Chromosome-level genome assembly of a human fungal pathogen reveals clustering of transcriptionally co-regulated genes.</title>
        <authorList>
            <person name="Voorhies M."/>
            <person name="Cohen S."/>
            <person name="Shea T.P."/>
            <person name="Petrus S."/>
            <person name="Munoz J.F."/>
            <person name="Poplawski S."/>
            <person name="Goldman W.E."/>
            <person name="Michael T."/>
            <person name="Cuomo C.A."/>
            <person name="Sil A."/>
            <person name="Beyhan S."/>
        </authorList>
    </citation>
    <scope>NUCLEOTIDE SEQUENCE [LARGE SCALE GENOMIC DNA]</scope>
    <source>
        <strain evidence="2 3">G184AR</strain>
    </source>
</reference>
<dbReference type="EMBL" id="JAEVHI010000001">
    <property type="protein sequence ID" value="KAG5304419.1"/>
    <property type="molecule type" value="Genomic_DNA"/>
</dbReference>
<evidence type="ECO:0000313" key="3">
    <source>
        <dbReference type="Proteomes" id="UP000670092"/>
    </source>
</evidence>
<evidence type="ECO:0000313" key="2">
    <source>
        <dbReference type="EMBL" id="KAG5304419.1"/>
    </source>
</evidence>
<evidence type="ECO:0000256" key="1">
    <source>
        <dbReference type="SAM" id="MobiDB-lite"/>
    </source>
</evidence>
<name>A0A8H7Z5C0_AJECA</name>
<feature type="region of interest" description="Disordered" evidence="1">
    <location>
        <begin position="48"/>
        <end position="75"/>
    </location>
</feature>
<dbReference type="VEuPathDB" id="FungiDB:I7I52_02747"/>
<proteinExistence type="predicted"/>
<organism evidence="2 3">
    <name type="scientific">Ajellomyces capsulatus</name>
    <name type="common">Darling's disease fungus</name>
    <name type="synonym">Histoplasma capsulatum</name>
    <dbReference type="NCBI Taxonomy" id="5037"/>
    <lineage>
        <taxon>Eukaryota</taxon>
        <taxon>Fungi</taxon>
        <taxon>Dikarya</taxon>
        <taxon>Ascomycota</taxon>
        <taxon>Pezizomycotina</taxon>
        <taxon>Eurotiomycetes</taxon>
        <taxon>Eurotiomycetidae</taxon>
        <taxon>Onygenales</taxon>
        <taxon>Ajellomycetaceae</taxon>
        <taxon>Histoplasma</taxon>
    </lineage>
</organism>
<feature type="compositionally biased region" description="Basic residues" evidence="1">
    <location>
        <begin position="48"/>
        <end position="69"/>
    </location>
</feature>
<comment type="caution">
    <text evidence="2">The sequence shown here is derived from an EMBL/GenBank/DDBJ whole genome shotgun (WGS) entry which is preliminary data.</text>
</comment>
<gene>
    <name evidence="2" type="ORF">I7I52_02747</name>
</gene>
<protein>
    <submittedName>
        <fullName evidence="2">Uncharacterized protein</fullName>
    </submittedName>
</protein>
<dbReference type="Proteomes" id="UP000670092">
    <property type="component" value="Unassembled WGS sequence"/>
</dbReference>
<sequence length="132" mass="15808">MYRMLRYINIFYQMTSQCDRFQTCLPQDVFTLGEILVYVQRHCLIHPRPTTKRRAKKRKEKKRKKKKTSSGRTSLPCQITKRLHRVILSTQRHEKMIMKESANDIRADPPLLEFCGNRSDKPYSFETRVDSQ</sequence>
<dbReference type="AlphaFoldDB" id="A0A8H7Z5C0"/>